<feature type="compositionally biased region" description="Polar residues" evidence="2">
    <location>
        <begin position="424"/>
        <end position="434"/>
    </location>
</feature>
<proteinExistence type="predicted"/>
<feature type="compositionally biased region" description="Polar residues" evidence="2">
    <location>
        <begin position="683"/>
        <end position="708"/>
    </location>
</feature>
<feature type="region of interest" description="Disordered" evidence="2">
    <location>
        <begin position="264"/>
        <end position="378"/>
    </location>
</feature>
<evidence type="ECO:0000256" key="1">
    <source>
        <dbReference type="SAM" id="Coils"/>
    </source>
</evidence>
<evidence type="ECO:0008006" key="5">
    <source>
        <dbReference type="Google" id="ProtNLM"/>
    </source>
</evidence>
<feature type="compositionally biased region" description="Polar residues" evidence="2">
    <location>
        <begin position="289"/>
        <end position="308"/>
    </location>
</feature>
<reference evidence="3 4" key="1">
    <citation type="journal article" date="2025" name="Microbiol. Resour. Announc.">
        <title>Draft genome sequences for Neonectria magnoliae and Neonectria punicea, canker pathogens of Liriodendron tulipifera and Acer saccharum in West Virginia.</title>
        <authorList>
            <person name="Petronek H.M."/>
            <person name="Kasson M.T."/>
            <person name="Metheny A.M."/>
            <person name="Stauder C.M."/>
            <person name="Lovett B."/>
            <person name="Lynch S.C."/>
            <person name="Garnas J.R."/>
            <person name="Kasson L.R."/>
            <person name="Stajich J.E."/>
        </authorList>
    </citation>
    <scope>NUCLEOTIDE SEQUENCE [LARGE SCALE GENOMIC DNA]</scope>
    <source>
        <strain evidence="3 4">NRRL 64653</strain>
    </source>
</reference>
<feature type="compositionally biased region" description="Basic and acidic residues" evidence="2">
    <location>
        <begin position="46"/>
        <end position="57"/>
    </location>
</feature>
<feature type="compositionally biased region" description="Basic and acidic residues" evidence="2">
    <location>
        <begin position="216"/>
        <end position="228"/>
    </location>
</feature>
<feature type="region of interest" description="Disordered" evidence="2">
    <location>
        <begin position="195"/>
        <end position="231"/>
    </location>
</feature>
<feature type="coiled-coil region" evidence="1">
    <location>
        <begin position="234"/>
        <end position="261"/>
    </location>
</feature>
<feature type="region of interest" description="Disordered" evidence="2">
    <location>
        <begin position="497"/>
        <end position="623"/>
    </location>
</feature>
<keyword evidence="4" id="KW-1185">Reference proteome</keyword>
<gene>
    <name evidence="3" type="ORF">QQX98_004281</name>
</gene>
<feature type="region of interest" description="Disordered" evidence="2">
    <location>
        <begin position="29"/>
        <end position="59"/>
    </location>
</feature>
<feature type="compositionally biased region" description="Polar residues" evidence="2">
    <location>
        <begin position="752"/>
        <end position="786"/>
    </location>
</feature>
<protein>
    <recommendedName>
        <fullName evidence="5">BAG domain-containing protein</fullName>
    </recommendedName>
</protein>
<name>A0ABR1HAU2_9HYPO</name>
<accession>A0ABR1HAU2</accession>
<feature type="region of interest" description="Disordered" evidence="2">
    <location>
        <begin position="118"/>
        <end position="181"/>
    </location>
</feature>
<dbReference type="EMBL" id="JAZAVJ010000052">
    <property type="protein sequence ID" value="KAK7417979.1"/>
    <property type="molecule type" value="Genomic_DNA"/>
</dbReference>
<feature type="compositionally biased region" description="Basic and acidic residues" evidence="2">
    <location>
        <begin position="527"/>
        <end position="539"/>
    </location>
</feature>
<feature type="compositionally biased region" description="Low complexity" evidence="2">
    <location>
        <begin position="653"/>
        <end position="664"/>
    </location>
</feature>
<evidence type="ECO:0000256" key="2">
    <source>
        <dbReference type="SAM" id="MobiDB-lite"/>
    </source>
</evidence>
<feature type="region of interest" description="Disordered" evidence="2">
    <location>
        <begin position="414"/>
        <end position="435"/>
    </location>
</feature>
<evidence type="ECO:0000313" key="4">
    <source>
        <dbReference type="Proteomes" id="UP001498476"/>
    </source>
</evidence>
<feature type="compositionally biased region" description="Basic and acidic residues" evidence="2">
    <location>
        <begin position="610"/>
        <end position="623"/>
    </location>
</feature>
<feature type="region of interest" description="Disordered" evidence="2">
    <location>
        <begin position="641"/>
        <end position="786"/>
    </location>
</feature>
<comment type="caution">
    <text evidence="3">The sequence shown here is derived from an EMBL/GenBank/DDBJ whole genome shotgun (WGS) entry which is preliminary data.</text>
</comment>
<feature type="compositionally biased region" description="Acidic residues" evidence="2">
    <location>
        <begin position="572"/>
        <end position="599"/>
    </location>
</feature>
<dbReference type="Proteomes" id="UP001498476">
    <property type="component" value="Unassembled WGS sequence"/>
</dbReference>
<sequence length="895" mass="98380">MTTHAITAHGPDVRQGAVTPTSMTYRPMAGSPTLTNPDMILPDYPDYGRSDSPDDRSQSPLMMWNNTQIGDVQFHLPPPQTSFMTNSMSPSTPIIYGNGTMLSDIGEVTEVESVVGRGPRRASSHLSVQSEDDAALRSSPTMGLPRMKTKSMIPLRERRDSLESTSTVRTQDHNAPFADFDDAVSVDDVNFQGDDEESMASSYVEGTPAPVSVPVRRPERQVSGDERYSTNSISDRAEQILANAKRRLTTMEGNLSRARSSLYYTPASDGSTPSPPIVRPATSFRDPTAPTSASHSRNSSETNFQKPSTYPLRSASALGAAGGYRQPLTSSRSADALGHHKSPHHPLDTNLESLSEDEDYTDANTTPNGDLRSPTFGYATDKEVTRSVSVAQMRDLKGQMKDLKGKISSLKEQARADSMKRRSLQSLRTPSPFTHSRWDQGVIEQRNTNSADPETVPWQAAWNTGLAPADFGVEKPSPTYQEIAAAEVKAECEKEEVASVIRDDAPEATPKASPGTPTEENVLNRVESPKLDLIEKADEPIEQVDEDQRAVFNEVQSTEEVGWEEGERPEQEEPDETEDSDQPETVDEFVEEEEQDGDFSDYGSESGESLYHDTVQHPVSHEDREDAFDYEHFFLHSAMGTIRQQRLGRRDSSASVSSASVSSEDSVETTRGPILDRPRRSSNDTMSSVNSFATATEGRSSRTSTLQDETIETTIETPDMSDDSDEPPASKRTTFGGFEFPRPKHNSGDFHQPQTRRSTVVHRPSQSESVPTHRPSVSSFESTGTNRSFPLINKARMNGGVLTPGGSPDRELEQISECLMHETSAACEKESGGGDGHMPAVHLLPKEDQAMVERLVASLGRCVLGLTEVSRASTESRVYRRRIETARRILDGLEE</sequence>
<keyword evidence="1" id="KW-0175">Coiled coil</keyword>
<evidence type="ECO:0000313" key="3">
    <source>
        <dbReference type="EMBL" id="KAK7417979.1"/>
    </source>
</evidence>
<organism evidence="3 4">
    <name type="scientific">Neonectria punicea</name>
    <dbReference type="NCBI Taxonomy" id="979145"/>
    <lineage>
        <taxon>Eukaryota</taxon>
        <taxon>Fungi</taxon>
        <taxon>Dikarya</taxon>
        <taxon>Ascomycota</taxon>
        <taxon>Pezizomycotina</taxon>
        <taxon>Sordariomycetes</taxon>
        <taxon>Hypocreomycetidae</taxon>
        <taxon>Hypocreales</taxon>
        <taxon>Nectriaceae</taxon>
        <taxon>Neonectria</taxon>
    </lineage>
</organism>